<keyword evidence="8" id="KW-1185">Reference proteome</keyword>
<dbReference type="GO" id="GO:0003723">
    <property type="term" value="F:RNA binding"/>
    <property type="evidence" value="ECO:0007669"/>
    <property type="project" value="InterPro"/>
</dbReference>
<evidence type="ECO:0000313" key="7">
    <source>
        <dbReference type="EMBL" id="BBZ26308.1"/>
    </source>
</evidence>
<dbReference type="InterPro" id="IPR003018">
    <property type="entry name" value="GAF"/>
</dbReference>
<dbReference type="Proteomes" id="UP000466517">
    <property type="component" value="Chromosome"/>
</dbReference>
<dbReference type="PIRSF" id="PIRSF036625">
    <property type="entry name" value="GAF_ANTAR"/>
    <property type="match status" value="1"/>
</dbReference>
<dbReference type="InterPro" id="IPR011006">
    <property type="entry name" value="CheY-like_superfamily"/>
</dbReference>
<dbReference type="EMBL" id="AP022610">
    <property type="protein sequence ID" value="BBZ26308.1"/>
    <property type="molecule type" value="Genomic_DNA"/>
</dbReference>
<keyword evidence="1" id="KW-0808">Transferase</keyword>
<dbReference type="SUPFAM" id="SSF52172">
    <property type="entry name" value="CheY-like"/>
    <property type="match status" value="1"/>
</dbReference>
<dbReference type="Gene3D" id="1.10.10.10">
    <property type="entry name" value="Winged helix-like DNA-binding domain superfamily/Winged helix DNA-binding domain"/>
    <property type="match status" value="1"/>
</dbReference>
<evidence type="ECO:0000256" key="5">
    <source>
        <dbReference type="SAM" id="MobiDB-lite"/>
    </source>
</evidence>
<reference evidence="7 8" key="1">
    <citation type="journal article" date="2019" name="Emerg. Microbes Infect.">
        <title>Comprehensive subspecies identification of 175 nontuberculous mycobacteria species based on 7547 genomic profiles.</title>
        <authorList>
            <person name="Matsumoto Y."/>
            <person name="Kinjo T."/>
            <person name="Motooka D."/>
            <person name="Nabeya D."/>
            <person name="Jung N."/>
            <person name="Uechi K."/>
            <person name="Horii T."/>
            <person name="Iida T."/>
            <person name="Fujita J."/>
            <person name="Nakamura S."/>
        </authorList>
    </citation>
    <scope>NUCLEOTIDE SEQUENCE [LARGE SCALE GENOMIC DNA]</scope>
    <source>
        <strain evidence="7 8">JCM 13574</strain>
    </source>
</reference>
<proteinExistence type="predicted"/>
<gene>
    <name evidence="7" type="ORF">MMAD_06030</name>
</gene>
<dbReference type="InterPro" id="IPR036388">
    <property type="entry name" value="WH-like_DNA-bd_sf"/>
</dbReference>
<evidence type="ECO:0000256" key="1">
    <source>
        <dbReference type="ARBA" id="ARBA00022679"/>
    </source>
</evidence>
<dbReference type="SMART" id="SM01012">
    <property type="entry name" value="ANTAR"/>
    <property type="match status" value="1"/>
</dbReference>
<evidence type="ECO:0000256" key="4">
    <source>
        <dbReference type="ARBA" id="ARBA00023163"/>
    </source>
</evidence>
<evidence type="ECO:0000256" key="2">
    <source>
        <dbReference type="ARBA" id="ARBA00022777"/>
    </source>
</evidence>
<protein>
    <submittedName>
        <fullName evidence="7">Transcriptional regulator</fullName>
    </submittedName>
</protein>
<feature type="region of interest" description="Disordered" evidence="5">
    <location>
        <begin position="1"/>
        <end position="32"/>
    </location>
</feature>
<evidence type="ECO:0000256" key="3">
    <source>
        <dbReference type="ARBA" id="ARBA00023015"/>
    </source>
</evidence>
<dbReference type="Pfam" id="PF13185">
    <property type="entry name" value="GAF_2"/>
    <property type="match status" value="1"/>
</dbReference>
<feature type="domain" description="ANTAR" evidence="6">
    <location>
        <begin position="185"/>
        <end position="246"/>
    </location>
</feature>
<keyword evidence="4" id="KW-0804">Transcription</keyword>
<evidence type="ECO:0000259" key="6">
    <source>
        <dbReference type="PROSITE" id="PS50921"/>
    </source>
</evidence>
<dbReference type="PROSITE" id="PS50921">
    <property type="entry name" value="ANTAR"/>
    <property type="match status" value="1"/>
</dbReference>
<name>A0A7I7XD35_9MYCO</name>
<accession>A0A7I7XD35</accession>
<evidence type="ECO:0000313" key="8">
    <source>
        <dbReference type="Proteomes" id="UP000466517"/>
    </source>
</evidence>
<dbReference type="Pfam" id="PF03861">
    <property type="entry name" value="ANTAR"/>
    <property type="match status" value="1"/>
</dbReference>
<dbReference type="Gene3D" id="3.30.450.40">
    <property type="match status" value="1"/>
</dbReference>
<dbReference type="GO" id="GO:0016301">
    <property type="term" value="F:kinase activity"/>
    <property type="evidence" value="ECO:0007669"/>
    <property type="project" value="UniProtKB-KW"/>
</dbReference>
<dbReference type="InterPro" id="IPR012074">
    <property type="entry name" value="GAF_ANTAR"/>
</dbReference>
<dbReference type="AlphaFoldDB" id="A0A7I7XD35"/>
<dbReference type="InterPro" id="IPR005561">
    <property type="entry name" value="ANTAR"/>
</dbReference>
<organism evidence="7 8">
    <name type="scientific">Mycolicibacterium madagascariense</name>
    <dbReference type="NCBI Taxonomy" id="212765"/>
    <lineage>
        <taxon>Bacteria</taxon>
        <taxon>Bacillati</taxon>
        <taxon>Actinomycetota</taxon>
        <taxon>Actinomycetes</taxon>
        <taxon>Mycobacteriales</taxon>
        <taxon>Mycobacteriaceae</taxon>
        <taxon>Mycolicibacterium</taxon>
    </lineage>
</organism>
<dbReference type="InterPro" id="IPR029016">
    <property type="entry name" value="GAF-like_dom_sf"/>
</dbReference>
<dbReference type="KEGG" id="mmag:MMAD_06030"/>
<sequence>MDTAKVAADHTTNGGRFRRPLPDERRGGQATAGRSSIADVITRLASGRAIADVLANLTAASVELVQGADCAKISVIANGVLCSTAATSEIAASLDAAQQLAQRGPCLEAISTRRVIRCDDLRTDLRWPQFAPRARTAGVHSVMSCPIDTPGTDGATLSLFGFRAGAFGSESEAVGAVLASHASMMFLNQRQERQFKAALATRDVIGQAKGMIMERFGVDADDAFSMLKTLSQEMNSPVRVLAARFVNSARRGQDSTARPPR</sequence>
<dbReference type="SUPFAM" id="SSF55781">
    <property type="entry name" value="GAF domain-like"/>
    <property type="match status" value="1"/>
</dbReference>
<keyword evidence="3" id="KW-0805">Transcription regulation</keyword>
<keyword evidence="2" id="KW-0418">Kinase</keyword>